<comment type="caution">
    <text evidence="7">The sequence shown here is derived from an EMBL/GenBank/DDBJ whole genome shotgun (WGS) entry which is preliminary data.</text>
</comment>
<sequence>MVGLTLEQKAALVVGSGYWATVDAPGIPVVTMNDGPHGLRTQPNHGDNLGLGSSLPATCFPPATGLASSWDRDLIERVGRAIAEEAIEQGVDIVLGPGVNIKRSPLCGRNFEYFSEDPLLSGQLGGAWVRGVQSLGVGASLKHFAVNNQETARMTVSAEVDERTLREIYLPAFESVVIREKPWTVMCSYNRINGVAAAENHWLLTDLLRGEWGFDGLVVSDWGAVDQRVPALAAGLDLEMPGPQRDSTEAVVHAVLSGELDESVLDRAVERVRALAARAHPSPEAGDGPALLPPSASGSAHHALAREAAADSMVLLRNEGGLLPLDTNQPIAVIGEFARTPRFQGAGSSQVNPTRVDAALPALEALAPIEFAPGYSLDRRVDAGPLIREAVAVASRSSVALVFVGLPATEESEGFDRTSIDLPPAHVRLIREVAAVNPRTVVIVSNGGVVSLEPWHDDVPVILESWLLGQAGGAAIADVLFGRVAPSGRLAESIPFRLQDTPSYLNFPGENDVVRYGEGVFVGYRYFESAEVAVRYPFGFGLGYTTFESSDLRVTATRESVAATVTVTNTGSRAGKHVVQLYVSPAAAGVRRPVRELRGFEKVALEPGESAEVRFELDARAFAHWDTRTHDWLVPGGDYRIEIGDSAHDIALWTVVARRGPAPVELTMDSSVAQLLAHPVTGPIFARAVRGADDESAMGGSLFDMVATVPVRRLLRFPGVGDQMRHLPLLLRVANNPLVRTVAGWFDRRR</sequence>
<dbReference type="SUPFAM" id="SSF51445">
    <property type="entry name" value="(Trans)glycosidases"/>
    <property type="match status" value="1"/>
</dbReference>
<dbReference type="InterPro" id="IPR036962">
    <property type="entry name" value="Glyco_hydro_3_N_sf"/>
</dbReference>
<dbReference type="RefSeq" id="WP_305003976.1">
    <property type="nucleotide sequence ID" value="NZ_JAUQUB010000006.1"/>
</dbReference>
<dbReference type="Gene3D" id="3.40.50.1700">
    <property type="entry name" value="Glycoside hydrolase family 3 C-terminal domain"/>
    <property type="match status" value="1"/>
</dbReference>
<gene>
    <name evidence="7" type="ORF">Q5716_15060</name>
</gene>
<feature type="region of interest" description="Disordered" evidence="5">
    <location>
        <begin position="279"/>
        <end position="298"/>
    </location>
</feature>
<dbReference type="InterPro" id="IPR036881">
    <property type="entry name" value="Glyco_hydro_3_C_sf"/>
</dbReference>
<keyword evidence="2 4" id="KW-0378">Hydrolase</keyword>
<evidence type="ECO:0000256" key="4">
    <source>
        <dbReference type="RuleBase" id="RU361161"/>
    </source>
</evidence>
<dbReference type="Pfam" id="PF00933">
    <property type="entry name" value="Glyco_hydro_3"/>
    <property type="match status" value="1"/>
</dbReference>
<dbReference type="Gene3D" id="2.60.40.10">
    <property type="entry name" value="Immunoglobulins"/>
    <property type="match status" value="1"/>
</dbReference>
<dbReference type="EMBL" id="JAUQUB010000006">
    <property type="protein sequence ID" value="MDO7883551.1"/>
    <property type="molecule type" value="Genomic_DNA"/>
</dbReference>
<proteinExistence type="inferred from homology"/>
<dbReference type="SUPFAM" id="SSF52279">
    <property type="entry name" value="Beta-D-glucan exohydrolase, C-terminal domain"/>
    <property type="match status" value="1"/>
</dbReference>
<keyword evidence="3" id="KW-0119">Carbohydrate metabolism</keyword>
<dbReference type="Pfam" id="PF01915">
    <property type="entry name" value="Glyco_hydro_3_C"/>
    <property type="match status" value="1"/>
</dbReference>
<dbReference type="InterPro" id="IPR002772">
    <property type="entry name" value="Glyco_hydro_3_C"/>
</dbReference>
<evidence type="ECO:0000313" key="8">
    <source>
        <dbReference type="Proteomes" id="UP001241072"/>
    </source>
</evidence>
<dbReference type="Proteomes" id="UP001241072">
    <property type="component" value="Unassembled WGS sequence"/>
</dbReference>
<dbReference type="InterPro" id="IPR026891">
    <property type="entry name" value="Fn3-like"/>
</dbReference>
<dbReference type="InterPro" id="IPR019800">
    <property type="entry name" value="Glyco_hydro_3_AS"/>
</dbReference>
<evidence type="ECO:0000256" key="3">
    <source>
        <dbReference type="ARBA" id="ARBA00023277"/>
    </source>
</evidence>
<dbReference type="PANTHER" id="PTHR42715">
    <property type="entry name" value="BETA-GLUCOSIDASE"/>
    <property type="match status" value="1"/>
</dbReference>
<evidence type="ECO:0000259" key="6">
    <source>
        <dbReference type="SMART" id="SM01217"/>
    </source>
</evidence>
<protein>
    <submittedName>
        <fullName evidence="7">Glycoside hydrolase family 3 C-terminal domain-containing protein</fullName>
    </submittedName>
</protein>
<dbReference type="InterPro" id="IPR001764">
    <property type="entry name" value="Glyco_hydro_3_N"/>
</dbReference>
<reference evidence="7 8" key="1">
    <citation type="submission" date="2023-07" db="EMBL/GenBank/DDBJ databases">
        <title>Protaetiibacter sp. nov WY-16 isolated from soil.</title>
        <authorList>
            <person name="Liu B."/>
            <person name="Wan Y."/>
        </authorList>
    </citation>
    <scope>NUCLEOTIDE SEQUENCE [LARGE SCALE GENOMIC DNA]</scope>
    <source>
        <strain evidence="7 8">WY-16</strain>
    </source>
</reference>
<accession>A0ABT9BRA0</accession>
<dbReference type="PRINTS" id="PR00133">
    <property type="entry name" value="GLHYDRLASE3"/>
</dbReference>
<dbReference type="InterPro" id="IPR017853">
    <property type="entry name" value="GH"/>
</dbReference>
<dbReference type="GO" id="GO:0016787">
    <property type="term" value="F:hydrolase activity"/>
    <property type="evidence" value="ECO:0007669"/>
    <property type="project" value="UniProtKB-KW"/>
</dbReference>
<evidence type="ECO:0000256" key="5">
    <source>
        <dbReference type="SAM" id="MobiDB-lite"/>
    </source>
</evidence>
<dbReference type="SMART" id="SM01217">
    <property type="entry name" value="Fn3_like"/>
    <property type="match status" value="1"/>
</dbReference>
<dbReference type="PROSITE" id="PS00775">
    <property type="entry name" value="GLYCOSYL_HYDROL_F3"/>
    <property type="match status" value="1"/>
</dbReference>
<evidence type="ECO:0000256" key="1">
    <source>
        <dbReference type="ARBA" id="ARBA00005336"/>
    </source>
</evidence>
<comment type="similarity">
    <text evidence="1 4">Belongs to the glycosyl hydrolase 3 family.</text>
</comment>
<organism evidence="7 8">
    <name type="scientific">Antiquaquibacter soli</name>
    <dbReference type="NCBI Taxonomy" id="3064523"/>
    <lineage>
        <taxon>Bacteria</taxon>
        <taxon>Bacillati</taxon>
        <taxon>Actinomycetota</taxon>
        <taxon>Actinomycetes</taxon>
        <taxon>Micrococcales</taxon>
        <taxon>Microbacteriaceae</taxon>
        <taxon>Antiquaquibacter</taxon>
    </lineage>
</organism>
<dbReference type="Pfam" id="PF14310">
    <property type="entry name" value="Fn3-like"/>
    <property type="match status" value="1"/>
</dbReference>
<dbReference type="InterPro" id="IPR013783">
    <property type="entry name" value="Ig-like_fold"/>
</dbReference>
<keyword evidence="4" id="KW-0326">Glycosidase</keyword>
<keyword evidence="8" id="KW-1185">Reference proteome</keyword>
<dbReference type="Gene3D" id="3.20.20.300">
    <property type="entry name" value="Glycoside hydrolase, family 3, N-terminal domain"/>
    <property type="match status" value="1"/>
</dbReference>
<name>A0ABT9BRA0_9MICO</name>
<evidence type="ECO:0000313" key="7">
    <source>
        <dbReference type="EMBL" id="MDO7883551.1"/>
    </source>
</evidence>
<dbReference type="InterPro" id="IPR050288">
    <property type="entry name" value="Cellulose_deg_GH3"/>
</dbReference>
<dbReference type="PANTHER" id="PTHR42715:SF10">
    <property type="entry name" value="BETA-GLUCOSIDASE"/>
    <property type="match status" value="1"/>
</dbReference>
<feature type="domain" description="Fibronectin type III-like" evidence="6">
    <location>
        <begin position="577"/>
        <end position="647"/>
    </location>
</feature>
<evidence type="ECO:0000256" key="2">
    <source>
        <dbReference type="ARBA" id="ARBA00022801"/>
    </source>
</evidence>